<keyword evidence="9" id="KW-0520">NAD</keyword>
<evidence type="ECO:0000259" key="12">
    <source>
        <dbReference type="Pfam" id="PF02852"/>
    </source>
</evidence>
<dbReference type="InterPro" id="IPR023753">
    <property type="entry name" value="FAD/NAD-binding_dom"/>
</dbReference>
<dbReference type="InterPro" id="IPR001100">
    <property type="entry name" value="Pyr_nuc-diS_OxRdtase"/>
</dbReference>
<dbReference type="InterPro" id="IPR004099">
    <property type="entry name" value="Pyr_nucl-diS_OxRdtase_dimer"/>
</dbReference>
<dbReference type="PRINTS" id="PR00411">
    <property type="entry name" value="PNDRDTASEI"/>
</dbReference>
<evidence type="ECO:0000256" key="2">
    <source>
        <dbReference type="ARBA" id="ARBA00022630"/>
    </source>
</evidence>
<comment type="cofactor">
    <cofactor evidence="9">
        <name>FAD</name>
        <dbReference type="ChEBI" id="CHEBI:57692"/>
    </cofactor>
    <text evidence="9">Binds 1 FAD per subunit.</text>
</comment>
<dbReference type="InterPro" id="IPR036188">
    <property type="entry name" value="FAD/NAD-bd_sf"/>
</dbReference>
<comment type="similarity">
    <text evidence="1 11">Belongs to the class-I pyridine nucleotide-disulfide oxidoreductase family.</text>
</comment>
<feature type="domain" description="FAD/NAD(P)-binding" evidence="13">
    <location>
        <begin position="4"/>
        <end position="315"/>
    </location>
</feature>
<keyword evidence="7 11" id="KW-0676">Redox-active center</keyword>
<evidence type="ECO:0000256" key="5">
    <source>
        <dbReference type="ARBA" id="ARBA00023002"/>
    </source>
</evidence>
<dbReference type="InterPro" id="IPR012999">
    <property type="entry name" value="Pyr_OxRdtase_I_AS"/>
</dbReference>
<dbReference type="AlphaFoldDB" id="A0A1S1QEU6"/>
<keyword evidence="5 11" id="KW-0560">Oxidoreductase</keyword>
<evidence type="ECO:0000259" key="13">
    <source>
        <dbReference type="Pfam" id="PF07992"/>
    </source>
</evidence>
<dbReference type="OrthoDB" id="4678789at2"/>
<evidence type="ECO:0000313" key="15">
    <source>
        <dbReference type="Proteomes" id="UP000179627"/>
    </source>
</evidence>
<feature type="domain" description="Pyridine nucleotide-disulphide oxidoreductase dimerisation" evidence="12">
    <location>
        <begin position="339"/>
        <end position="447"/>
    </location>
</feature>
<keyword evidence="15" id="KW-1185">Reference proteome</keyword>
<accession>A0A1S1QEU6</accession>
<dbReference type="SUPFAM" id="SSF55424">
    <property type="entry name" value="FAD/NAD-linked reductases, dimerisation (C-terminal) domain"/>
    <property type="match status" value="1"/>
</dbReference>
<organism evidence="14 15">
    <name type="scientific">Parafrankia colletiae</name>
    <dbReference type="NCBI Taxonomy" id="573497"/>
    <lineage>
        <taxon>Bacteria</taxon>
        <taxon>Bacillati</taxon>
        <taxon>Actinomycetota</taxon>
        <taxon>Actinomycetes</taxon>
        <taxon>Frankiales</taxon>
        <taxon>Frankiaceae</taxon>
        <taxon>Parafrankia</taxon>
    </lineage>
</organism>
<evidence type="ECO:0000256" key="8">
    <source>
        <dbReference type="PIRSR" id="PIRSR000350-2"/>
    </source>
</evidence>
<dbReference type="RefSeq" id="WP_071088964.1">
    <property type="nucleotide sequence ID" value="NZ_MBLM01000150.1"/>
</dbReference>
<comment type="caution">
    <text evidence="14">The sequence shown here is derived from an EMBL/GenBank/DDBJ whole genome shotgun (WGS) entry which is preliminary data.</text>
</comment>
<feature type="binding site" evidence="9">
    <location>
        <position position="261"/>
    </location>
    <ligand>
        <name>NAD(+)</name>
        <dbReference type="ChEBI" id="CHEBI:57540"/>
    </ligand>
</feature>
<evidence type="ECO:0000256" key="11">
    <source>
        <dbReference type="RuleBase" id="RU003691"/>
    </source>
</evidence>
<dbReference type="Proteomes" id="UP000179627">
    <property type="component" value="Unassembled WGS sequence"/>
</dbReference>
<dbReference type="Gene3D" id="3.30.390.30">
    <property type="match status" value="1"/>
</dbReference>
<dbReference type="GO" id="GO:0016668">
    <property type="term" value="F:oxidoreductase activity, acting on a sulfur group of donors, NAD(P) as acceptor"/>
    <property type="evidence" value="ECO:0007669"/>
    <property type="project" value="InterPro"/>
</dbReference>
<evidence type="ECO:0000256" key="4">
    <source>
        <dbReference type="ARBA" id="ARBA00022857"/>
    </source>
</evidence>
<dbReference type="NCBIfam" id="NF005884">
    <property type="entry name" value="PRK07846.1"/>
    <property type="match status" value="1"/>
</dbReference>
<dbReference type="Pfam" id="PF07992">
    <property type="entry name" value="Pyr_redox_2"/>
    <property type="match status" value="1"/>
</dbReference>
<evidence type="ECO:0000313" key="14">
    <source>
        <dbReference type="EMBL" id="OHV30794.1"/>
    </source>
</evidence>
<gene>
    <name evidence="14" type="ORF">CC117_27475</name>
</gene>
<evidence type="ECO:0000256" key="10">
    <source>
        <dbReference type="PIRSR" id="PIRSR000350-4"/>
    </source>
</evidence>
<dbReference type="Gene3D" id="3.50.50.60">
    <property type="entry name" value="FAD/NAD(P)-binding domain"/>
    <property type="match status" value="2"/>
</dbReference>
<protein>
    <submittedName>
        <fullName evidence="14">Mycothione reductase</fullName>
    </submittedName>
</protein>
<dbReference type="PIRSF" id="PIRSF000350">
    <property type="entry name" value="Mercury_reductase_MerA"/>
    <property type="match status" value="1"/>
</dbReference>
<dbReference type="SUPFAM" id="SSF51905">
    <property type="entry name" value="FAD/NAD(P)-binding domain"/>
    <property type="match status" value="1"/>
</dbReference>
<keyword evidence="2 11" id="KW-0285">Flavoprotein</keyword>
<reference evidence="15" key="1">
    <citation type="submission" date="2016-07" db="EMBL/GenBank/DDBJ databases">
        <title>Sequence Frankia sp. strain CcI1.17.</title>
        <authorList>
            <person name="Ghodhbane-Gtari F."/>
            <person name="Swanson E."/>
            <person name="Gueddou A."/>
            <person name="Morris K."/>
            <person name="Hezbri K."/>
            <person name="Ktari A."/>
            <person name="Nouioui I."/>
            <person name="Abebe-Akele F."/>
            <person name="Simpson S."/>
            <person name="Thomas K."/>
            <person name="Gtari M."/>
            <person name="Tisa L.S."/>
            <person name="Hurst S."/>
        </authorList>
    </citation>
    <scope>NUCLEOTIDE SEQUENCE [LARGE SCALE GENOMIC DNA]</scope>
    <source>
        <strain evidence="15">Cc1.17</strain>
    </source>
</reference>
<sequence length="454" mass="48725">MSHYDLIVLGAGSGNMLPGDDLRHLRTAIVEPDRFGGTCLNRGCIPTKMFVVAAEAASNARAATRLGVHATVDTVNWKEIRDRIFGRIDPLHEKALAYRRENGIDVYTEPARFIAPKTVLVGSEQLTADTFVVAAGSRPKLPPIPGLSDVPHHTSDTVMRIDEIPPSILIVGGGFIAAEFGHVFASFGSQVTIVQSGPRLLMAEDEQVSAAFTEAAAHRHRLFLEAQLTAVRPDGAGIAATVAGPAGEVDVHADLLLIATGRRPNTDLIDAAAGGLTLDEHGHVVTDKEYRTGVPGVWALGDIANHFQLKHMANAEVRVVAYNLQHPGAERGLTSTVAPHAVFTEPQIASVGLTEQDARARNVDHMVALRRYSDTAYGWALEDTTGFAKLLVDPTARALLGAHIFGPHAAILIQPLIQAMSLDQTVDQIARDVLYIHPALTELVEQALLEVPRP</sequence>
<dbReference type="Pfam" id="PF02852">
    <property type="entry name" value="Pyr_redox_dim"/>
    <property type="match status" value="1"/>
</dbReference>
<evidence type="ECO:0000256" key="7">
    <source>
        <dbReference type="ARBA" id="ARBA00023284"/>
    </source>
</evidence>
<dbReference type="InterPro" id="IPR016156">
    <property type="entry name" value="FAD/NAD-linked_Rdtase_dimer_sf"/>
</dbReference>
<evidence type="ECO:0000256" key="1">
    <source>
        <dbReference type="ARBA" id="ARBA00007532"/>
    </source>
</evidence>
<dbReference type="EMBL" id="MBLM01000150">
    <property type="protein sequence ID" value="OHV30794.1"/>
    <property type="molecule type" value="Genomic_DNA"/>
</dbReference>
<keyword evidence="9" id="KW-0547">Nucleotide-binding</keyword>
<name>A0A1S1QEU6_9ACTN</name>
<feature type="binding site" evidence="9">
    <location>
        <position position="302"/>
    </location>
    <ligand>
        <name>FAD</name>
        <dbReference type="ChEBI" id="CHEBI:57692"/>
    </ligand>
</feature>
<evidence type="ECO:0000256" key="6">
    <source>
        <dbReference type="ARBA" id="ARBA00023157"/>
    </source>
</evidence>
<feature type="disulfide bond" description="Redox-active" evidence="10">
    <location>
        <begin position="39"/>
        <end position="44"/>
    </location>
</feature>
<keyword evidence="3 9" id="KW-0274">FAD</keyword>
<keyword evidence="4" id="KW-0521">NADP</keyword>
<keyword evidence="6" id="KW-1015">Disulfide bond</keyword>
<dbReference type="PRINTS" id="PR00368">
    <property type="entry name" value="FADPNR"/>
</dbReference>
<dbReference type="GO" id="GO:0000166">
    <property type="term" value="F:nucleotide binding"/>
    <property type="evidence" value="ECO:0007669"/>
    <property type="project" value="UniProtKB-KW"/>
</dbReference>
<dbReference type="PANTHER" id="PTHR43014:SF5">
    <property type="entry name" value="GLUTATHIONE REDUCTASE (NADPH)"/>
    <property type="match status" value="1"/>
</dbReference>
<feature type="active site" description="Proton acceptor" evidence="8">
    <location>
        <position position="437"/>
    </location>
</feature>
<evidence type="ECO:0000256" key="9">
    <source>
        <dbReference type="PIRSR" id="PIRSR000350-3"/>
    </source>
</evidence>
<dbReference type="PANTHER" id="PTHR43014">
    <property type="entry name" value="MERCURIC REDUCTASE"/>
    <property type="match status" value="1"/>
</dbReference>
<proteinExistence type="inferred from homology"/>
<evidence type="ECO:0000256" key="3">
    <source>
        <dbReference type="ARBA" id="ARBA00022827"/>
    </source>
</evidence>
<feature type="binding site" evidence="9">
    <location>
        <begin position="172"/>
        <end position="179"/>
    </location>
    <ligand>
        <name>NAD(+)</name>
        <dbReference type="ChEBI" id="CHEBI:57540"/>
    </ligand>
</feature>
<dbReference type="PROSITE" id="PS00076">
    <property type="entry name" value="PYRIDINE_REDOX_1"/>
    <property type="match status" value="1"/>
</dbReference>
<feature type="binding site" evidence="9">
    <location>
        <position position="48"/>
    </location>
    <ligand>
        <name>FAD</name>
        <dbReference type="ChEBI" id="CHEBI:57692"/>
    </ligand>
</feature>